<dbReference type="Proteomes" id="UP000683493">
    <property type="component" value="Chromosome"/>
</dbReference>
<feature type="compositionally biased region" description="Low complexity" evidence="1">
    <location>
        <begin position="75"/>
        <end position="88"/>
    </location>
</feature>
<reference evidence="2 3" key="1">
    <citation type="submission" date="2021-06" db="EMBL/GenBank/DDBJ databases">
        <title>Gemonas diversity in paddy soil.</title>
        <authorList>
            <person name="Liu G."/>
        </authorList>
    </citation>
    <scope>NUCLEOTIDE SEQUENCE [LARGE SCALE GENOMIC DNA]</scope>
    <source>
        <strain evidence="2 3">RG29</strain>
    </source>
</reference>
<sequence length="142" mass="15316">MITRGLDGTFYEIPDDMADQYKVPPEEVQAKLGSGCGYSQNVQMGMGQQMMGPQSSGSPQGVVINVINPTAVQNPMMGSQQPPQQQGSKSFLQSAGEGAQAEGAAGQLTGTCYSCYSCYCYSCYCYSCYCYRTCYSCYVQPV</sequence>
<proteinExistence type="predicted"/>
<name>A0ABX8JKE6_9BACT</name>
<dbReference type="EMBL" id="CP076724">
    <property type="protein sequence ID" value="QWV98855.1"/>
    <property type="molecule type" value="Genomic_DNA"/>
</dbReference>
<feature type="region of interest" description="Disordered" evidence="1">
    <location>
        <begin position="74"/>
        <end position="94"/>
    </location>
</feature>
<evidence type="ECO:0000313" key="3">
    <source>
        <dbReference type="Proteomes" id="UP000683493"/>
    </source>
</evidence>
<protein>
    <submittedName>
        <fullName evidence="2">Uncharacterized protein</fullName>
    </submittedName>
</protein>
<evidence type="ECO:0000313" key="2">
    <source>
        <dbReference type="EMBL" id="QWV98855.1"/>
    </source>
</evidence>
<accession>A0ABX8JKE6</accession>
<evidence type="ECO:0000256" key="1">
    <source>
        <dbReference type="SAM" id="MobiDB-lite"/>
    </source>
</evidence>
<gene>
    <name evidence="2" type="ORF">KP005_06120</name>
</gene>
<organism evidence="2 3">
    <name type="scientific">Geomonas diazotrophica</name>
    <dbReference type="NCBI Taxonomy" id="2843197"/>
    <lineage>
        <taxon>Bacteria</taxon>
        <taxon>Pseudomonadati</taxon>
        <taxon>Thermodesulfobacteriota</taxon>
        <taxon>Desulfuromonadia</taxon>
        <taxon>Geobacterales</taxon>
        <taxon>Geobacteraceae</taxon>
        <taxon>Geomonas</taxon>
    </lineage>
</organism>
<keyword evidence="3" id="KW-1185">Reference proteome</keyword>